<dbReference type="Proteomes" id="UP000499080">
    <property type="component" value="Unassembled WGS sequence"/>
</dbReference>
<keyword evidence="2" id="KW-1185">Reference proteome</keyword>
<sequence>MRFGDPLSEIEILNPYPIQRKATETKASFVDGGEIASAYLHSPRARVLTDRRLSLQGKLPLSAAEFVPFLSDCAPVSQEENDEYRVRPASRIDQVALFQ</sequence>
<comment type="caution">
    <text evidence="1">The sequence shown here is derived from an EMBL/GenBank/DDBJ whole genome shotgun (WGS) entry which is preliminary data.</text>
</comment>
<gene>
    <name evidence="1" type="ORF">AVEN_125625_1</name>
</gene>
<evidence type="ECO:0000313" key="2">
    <source>
        <dbReference type="Proteomes" id="UP000499080"/>
    </source>
</evidence>
<accession>A0A4Y2J3Z0</accession>
<name>A0A4Y2J3Z0_ARAVE</name>
<dbReference type="AlphaFoldDB" id="A0A4Y2J3Z0"/>
<protein>
    <submittedName>
        <fullName evidence="1">Uncharacterized protein</fullName>
    </submittedName>
</protein>
<dbReference type="EMBL" id="BGPR01003118">
    <property type="protein sequence ID" value="GBM83912.1"/>
    <property type="molecule type" value="Genomic_DNA"/>
</dbReference>
<reference evidence="1 2" key="1">
    <citation type="journal article" date="2019" name="Sci. Rep.">
        <title>Orb-weaving spider Araneus ventricosus genome elucidates the spidroin gene catalogue.</title>
        <authorList>
            <person name="Kono N."/>
            <person name="Nakamura H."/>
            <person name="Ohtoshi R."/>
            <person name="Moran D.A.P."/>
            <person name="Shinohara A."/>
            <person name="Yoshida Y."/>
            <person name="Fujiwara M."/>
            <person name="Mori M."/>
            <person name="Tomita M."/>
            <person name="Arakawa K."/>
        </authorList>
    </citation>
    <scope>NUCLEOTIDE SEQUENCE [LARGE SCALE GENOMIC DNA]</scope>
</reference>
<proteinExistence type="predicted"/>
<evidence type="ECO:0000313" key="1">
    <source>
        <dbReference type="EMBL" id="GBM83912.1"/>
    </source>
</evidence>
<organism evidence="1 2">
    <name type="scientific">Araneus ventricosus</name>
    <name type="common">Orbweaver spider</name>
    <name type="synonym">Epeira ventricosa</name>
    <dbReference type="NCBI Taxonomy" id="182803"/>
    <lineage>
        <taxon>Eukaryota</taxon>
        <taxon>Metazoa</taxon>
        <taxon>Ecdysozoa</taxon>
        <taxon>Arthropoda</taxon>
        <taxon>Chelicerata</taxon>
        <taxon>Arachnida</taxon>
        <taxon>Araneae</taxon>
        <taxon>Araneomorphae</taxon>
        <taxon>Entelegynae</taxon>
        <taxon>Araneoidea</taxon>
        <taxon>Araneidae</taxon>
        <taxon>Araneus</taxon>
    </lineage>
</organism>